<name>A0A2K3KKP3_TRIPR</name>
<dbReference type="AlphaFoldDB" id="A0A2K3KKP3"/>
<sequence length="41" mass="4523">SVEKLRGSGMCIDCKRDKRSERESCFPPPSTLLVSDSGLHT</sequence>
<proteinExistence type="predicted"/>
<feature type="region of interest" description="Disordered" evidence="1">
    <location>
        <begin position="18"/>
        <end position="41"/>
    </location>
</feature>
<reference evidence="2 3" key="1">
    <citation type="journal article" date="2014" name="Am. J. Bot.">
        <title>Genome assembly and annotation for red clover (Trifolium pratense; Fabaceae).</title>
        <authorList>
            <person name="Istvanek J."/>
            <person name="Jaros M."/>
            <person name="Krenek A."/>
            <person name="Repkova J."/>
        </authorList>
    </citation>
    <scope>NUCLEOTIDE SEQUENCE [LARGE SCALE GENOMIC DNA]</scope>
    <source>
        <strain evidence="3">cv. Tatra</strain>
        <tissue evidence="2">Young leaves</tissue>
    </source>
</reference>
<reference evidence="2 3" key="2">
    <citation type="journal article" date="2017" name="Front. Plant Sci.">
        <title>Gene Classification and Mining of Molecular Markers Useful in Red Clover (Trifolium pratense) Breeding.</title>
        <authorList>
            <person name="Istvanek J."/>
            <person name="Dluhosova J."/>
            <person name="Dluhos P."/>
            <person name="Patkova L."/>
            <person name="Nedelnik J."/>
            <person name="Repkova J."/>
        </authorList>
    </citation>
    <scope>NUCLEOTIDE SEQUENCE [LARGE SCALE GENOMIC DNA]</scope>
    <source>
        <strain evidence="3">cv. Tatra</strain>
        <tissue evidence="2">Young leaves</tissue>
    </source>
</reference>
<evidence type="ECO:0000313" key="3">
    <source>
        <dbReference type="Proteomes" id="UP000236291"/>
    </source>
</evidence>
<dbReference type="Proteomes" id="UP000236291">
    <property type="component" value="Unassembled WGS sequence"/>
</dbReference>
<comment type="caution">
    <text evidence="2">The sequence shown here is derived from an EMBL/GenBank/DDBJ whole genome shotgun (WGS) entry which is preliminary data.</text>
</comment>
<dbReference type="EMBL" id="ASHM01100291">
    <property type="protein sequence ID" value="PNX66850.1"/>
    <property type="molecule type" value="Genomic_DNA"/>
</dbReference>
<evidence type="ECO:0000256" key="1">
    <source>
        <dbReference type="SAM" id="MobiDB-lite"/>
    </source>
</evidence>
<evidence type="ECO:0000313" key="2">
    <source>
        <dbReference type="EMBL" id="PNX66850.1"/>
    </source>
</evidence>
<organism evidence="2 3">
    <name type="scientific">Trifolium pratense</name>
    <name type="common">Red clover</name>
    <dbReference type="NCBI Taxonomy" id="57577"/>
    <lineage>
        <taxon>Eukaryota</taxon>
        <taxon>Viridiplantae</taxon>
        <taxon>Streptophyta</taxon>
        <taxon>Embryophyta</taxon>
        <taxon>Tracheophyta</taxon>
        <taxon>Spermatophyta</taxon>
        <taxon>Magnoliopsida</taxon>
        <taxon>eudicotyledons</taxon>
        <taxon>Gunneridae</taxon>
        <taxon>Pentapetalae</taxon>
        <taxon>rosids</taxon>
        <taxon>fabids</taxon>
        <taxon>Fabales</taxon>
        <taxon>Fabaceae</taxon>
        <taxon>Papilionoideae</taxon>
        <taxon>50 kb inversion clade</taxon>
        <taxon>NPAAA clade</taxon>
        <taxon>Hologalegina</taxon>
        <taxon>IRL clade</taxon>
        <taxon>Trifolieae</taxon>
        <taxon>Trifolium</taxon>
    </lineage>
</organism>
<feature type="non-terminal residue" evidence="2">
    <location>
        <position position="1"/>
    </location>
</feature>
<feature type="compositionally biased region" description="Polar residues" evidence="1">
    <location>
        <begin position="32"/>
        <end position="41"/>
    </location>
</feature>
<accession>A0A2K3KKP3</accession>
<protein>
    <submittedName>
        <fullName evidence="2">Uncharacterized protein</fullName>
    </submittedName>
</protein>
<gene>
    <name evidence="2" type="ORF">L195_g055313</name>
</gene>